<evidence type="ECO:0000313" key="3">
    <source>
        <dbReference type="EMBL" id="PZD73652.1"/>
    </source>
</evidence>
<dbReference type="PROSITE" id="PS51257">
    <property type="entry name" value="PROKAR_LIPOPROTEIN"/>
    <property type="match status" value="1"/>
</dbReference>
<evidence type="ECO:0000256" key="2">
    <source>
        <dbReference type="SAM" id="SignalP"/>
    </source>
</evidence>
<dbReference type="Proteomes" id="UP000248857">
    <property type="component" value="Unassembled WGS sequence"/>
</dbReference>
<dbReference type="RefSeq" id="WP_110986039.1">
    <property type="nucleotide sequence ID" value="NZ_CAWNWM010000005.1"/>
</dbReference>
<dbReference type="AlphaFoldDB" id="A0A2W1JSP8"/>
<feature type="chain" id="PRO_5015839935" evidence="2">
    <location>
        <begin position="25"/>
        <end position="117"/>
    </location>
</feature>
<name>A0A2W1JSP8_9CYAN</name>
<feature type="compositionally biased region" description="Polar residues" evidence="1">
    <location>
        <begin position="52"/>
        <end position="62"/>
    </location>
</feature>
<keyword evidence="2" id="KW-0732">Signal</keyword>
<proteinExistence type="predicted"/>
<dbReference type="EMBL" id="PQWO01000005">
    <property type="protein sequence ID" value="PZD73652.1"/>
    <property type="molecule type" value="Genomic_DNA"/>
</dbReference>
<feature type="compositionally biased region" description="Polar residues" evidence="1">
    <location>
        <begin position="106"/>
        <end position="117"/>
    </location>
</feature>
<protein>
    <submittedName>
        <fullName evidence="3">Uncharacterized protein</fullName>
    </submittedName>
</protein>
<accession>A0A2W1JSP8</accession>
<evidence type="ECO:0000256" key="1">
    <source>
        <dbReference type="SAM" id="MobiDB-lite"/>
    </source>
</evidence>
<sequence length="117" mass="12329">MITSKLFPFAIFCVFAGIACPTQAQSLDPVEQTLVEQGIRDVLSSPGGLLTVPNSAGANRPQSAPPTKAAEYEYDAEKTAKGCGEQQNDELTFSSQGEYGPEDIGSTASQSFESSDC</sequence>
<comment type="caution">
    <text evidence="3">The sequence shown here is derived from an EMBL/GenBank/DDBJ whole genome shotgun (WGS) entry which is preliminary data.</text>
</comment>
<reference evidence="3 4" key="1">
    <citation type="journal article" date="2018" name="Sci. Rep.">
        <title>A novel species of the marine cyanobacterium Acaryochloris with a unique pigment content and lifestyle.</title>
        <authorList>
            <person name="Partensky F."/>
            <person name="Six C."/>
            <person name="Ratin M."/>
            <person name="Garczarek L."/>
            <person name="Vaulot D."/>
            <person name="Probert I."/>
            <person name="Calteau A."/>
            <person name="Gourvil P."/>
            <person name="Marie D."/>
            <person name="Grebert T."/>
            <person name="Bouchier C."/>
            <person name="Le Panse S."/>
            <person name="Gachenot M."/>
            <person name="Rodriguez F."/>
            <person name="Garrido J.L."/>
        </authorList>
    </citation>
    <scope>NUCLEOTIDE SEQUENCE [LARGE SCALE GENOMIC DNA]</scope>
    <source>
        <strain evidence="3 4">RCC1774</strain>
    </source>
</reference>
<feature type="compositionally biased region" description="Polar residues" evidence="1">
    <location>
        <begin position="85"/>
        <end position="97"/>
    </location>
</feature>
<organism evidence="3 4">
    <name type="scientific">Acaryochloris thomasi RCC1774</name>
    <dbReference type="NCBI Taxonomy" id="1764569"/>
    <lineage>
        <taxon>Bacteria</taxon>
        <taxon>Bacillati</taxon>
        <taxon>Cyanobacteriota</taxon>
        <taxon>Cyanophyceae</taxon>
        <taxon>Acaryochloridales</taxon>
        <taxon>Acaryochloridaceae</taxon>
        <taxon>Acaryochloris</taxon>
        <taxon>Acaryochloris thomasi</taxon>
    </lineage>
</organism>
<evidence type="ECO:0000313" key="4">
    <source>
        <dbReference type="Proteomes" id="UP000248857"/>
    </source>
</evidence>
<gene>
    <name evidence="3" type="ORF">C1752_02077</name>
</gene>
<feature type="signal peptide" evidence="2">
    <location>
        <begin position="1"/>
        <end position="24"/>
    </location>
</feature>
<feature type="region of interest" description="Disordered" evidence="1">
    <location>
        <begin position="46"/>
        <end position="117"/>
    </location>
</feature>
<keyword evidence="4" id="KW-1185">Reference proteome</keyword>